<dbReference type="AlphaFoldDB" id="R7TW26"/>
<accession>R7TW26</accession>
<protein>
    <submittedName>
        <fullName evidence="1 2">Uncharacterized protein</fullName>
    </submittedName>
</protein>
<evidence type="ECO:0000313" key="2">
    <source>
        <dbReference type="EnsemblMetazoa" id="CapteP207775"/>
    </source>
</evidence>
<name>R7TW26_CAPTE</name>
<dbReference type="EMBL" id="KB308242">
    <property type="protein sequence ID" value="ELT98113.1"/>
    <property type="molecule type" value="Genomic_DNA"/>
</dbReference>
<evidence type="ECO:0000313" key="3">
    <source>
        <dbReference type="Proteomes" id="UP000014760"/>
    </source>
</evidence>
<sequence>MTLKILGSGSAHPSHDTVKTCLSKIAATQEVCNAEEDTIIAYDNNQVLQKRGKVKLRNHCNILTVVFFISLIPSSIQFNTELKPINWEFAPLGDMGFIRYPEQDAQMKNTHYQEFLFPWIQSIIIDQTSQNSRSLNVIPCSYEAVAAVLRNIGRKAGIEQYGGSRLLLCAVASPSFSAIESEEPTMCSICQLSVDGLKAGAAHKRKIIQKKIQKSPLNFPGCSCNQAQGTLK</sequence>
<organism evidence="1">
    <name type="scientific">Capitella teleta</name>
    <name type="common">Polychaete worm</name>
    <dbReference type="NCBI Taxonomy" id="283909"/>
    <lineage>
        <taxon>Eukaryota</taxon>
        <taxon>Metazoa</taxon>
        <taxon>Spiralia</taxon>
        <taxon>Lophotrochozoa</taxon>
        <taxon>Annelida</taxon>
        <taxon>Polychaeta</taxon>
        <taxon>Sedentaria</taxon>
        <taxon>Scolecida</taxon>
        <taxon>Capitellidae</taxon>
        <taxon>Capitella</taxon>
    </lineage>
</organism>
<keyword evidence="3" id="KW-1185">Reference proteome</keyword>
<dbReference type="EMBL" id="AMQN01002088">
    <property type="status" value="NOT_ANNOTATED_CDS"/>
    <property type="molecule type" value="Genomic_DNA"/>
</dbReference>
<dbReference type="EnsemblMetazoa" id="CapteT207775">
    <property type="protein sequence ID" value="CapteP207775"/>
    <property type="gene ID" value="CapteG207775"/>
</dbReference>
<proteinExistence type="predicted"/>
<reference evidence="2" key="3">
    <citation type="submission" date="2015-06" db="UniProtKB">
        <authorList>
            <consortium name="EnsemblMetazoa"/>
        </authorList>
    </citation>
    <scope>IDENTIFICATION</scope>
</reference>
<dbReference type="Proteomes" id="UP000014760">
    <property type="component" value="Unassembled WGS sequence"/>
</dbReference>
<reference evidence="1 3" key="2">
    <citation type="journal article" date="2013" name="Nature">
        <title>Insights into bilaterian evolution from three spiralian genomes.</title>
        <authorList>
            <person name="Simakov O."/>
            <person name="Marletaz F."/>
            <person name="Cho S.J."/>
            <person name="Edsinger-Gonzales E."/>
            <person name="Havlak P."/>
            <person name="Hellsten U."/>
            <person name="Kuo D.H."/>
            <person name="Larsson T."/>
            <person name="Lv J."/>
            <person name="Arendt D."/>
            <person name="Savage R."/>
            <person name="Osoegawa K."/>
            <person name="de Jong P."/>
            <person name="Grimwood J."/>
            <person name="Chapman J.A."/>
            <person name="Shapiro H."/>
            <person name="Aerts A."/>
            <person name="Otillar R.P."/>
            <person name="Terry A.Y."/>
            <person name="Boore J.L."/>
            <person name="Grigoriev I.V."/>
            <person name="Lindberg D.R."/>
            <person name="Seaver E.C."/>
            <person name="Weisblat D.A."/>
            <person name="Putnam N.H."/>
            <person name="Rokhsar D.S."/>
        </authorList>
    </citation>
    <scope>NUCLEOTIDE SEQUENCE</scope>
    <source>
        <strain evidence="1 3">I ESC-2004</strain>
    </source>
</reference>
<gene>
    <name evidence="1" type="ORF">CAPTEDRAFT_207775</name>
</gene>
<dbReference type="HOGENOM" id="CLU_1195839_0_0_1"/>
<evidence type="ECO:0000313" key="1">
    <source>
        <dbReference type="EMBL" id="ELT98113.1"/>
    </source>
</evidence>
<reference evidence="3" key="1">
    <citation type="submission" date="2012-12" db="EMBL/GenBank/DDBJ databases">
        <authorList>
            <person name="Hellsten U."/>
            <person name="Grimwood J."/>
            <person name="Chapman J.A."/>
            <person name="Shapiro H."/>
            <person name="Aerts A."/>
            <person name="Otillar R.P."/>
            <person name="Terry A.Y."/>
            <person name="Boore J.L."/>
            <person name="Simakov O."/>
            <person name="Marletaz F."/>
            <person name="Cho S.-J."/>
            <person name="Edsinger-Gonzales E."/>
            <person name="Havlak P."/>
            <person name="Kuo D.-H."/>
            <person name="Larsson T."/>
            <person name="Lv J."/>
            <person name="Arendt D."/>
            <person name="Savage R."/>
            <person name="Osoegawa K."/>
            <person name="de Jong P."/>
            <person name="Lindberg D.R."/>
            <person name="Seaver E.C."/>
            <person name="Weisblat D.A."/>
            <person name="Putnam N.H."/>
            <person name="Grigoriev I.V."/>
            <person name="Rokhsar D.S."/>
        </authorList>
    </citation>
    <scope>NUCLEOTIDE SEQUENCE</scope>
    <source>
        <strain evidence="3">I ESC-2004</strain>
    </source>
</reference>